<keyword evidence="1" id="KW-0732">Signal</keyword>
<evidence type="ECO:0000256" key="1">
    <source>
        <dbReference type="SAM" id="SignalP"/>
    </source>
</evidence>
<feature type="signal peptide" evidence="1">
    <location>
        <begin position="1"/>
        <end position="19"/>
    </location>
</feature>
<keyword evidence="3" id="KW-1185">Reference proteome</keyword>
<accession>A0A9J6C910</accession>
<dbReference type="EMBL" id="JADBJN010000002">
    <property type="protein sequence ID" value="KAG5678569.1"/>
    <property type="molecule type" value="Genomic_DNA"/>
</dbReference>
<comment type="caution">
    <text evidence="2">The sequence shown here is derived from an EMBL/GenBank/DDBJ whole genome shotgun (WGS) entry which is preliminary data.</text>
</comment>
<dbReference type="Proteomes" id="UP001107558">
    <property type="component" value="Chromosome 2"/>
</dbReference>
<proteinExistence type="predicted"/>
<name>A0A9J6C910_POLVA</name>
<sequence>MSIRIVIFILLIITTFAKSISIDDNSNGNVINDMNLHHDYYYGDDYIDDKSNNDLTSKRDPEIYRNEKRNILSALRSKIRRSNKPIEDIEEKYKFAPVLSVDALNNLNGFFDNLATNIHTMESRNLVPNQIRLLGESEYRPRNNDPYTHSAAFINSIRSYAPSKSIRKLLSYQPESHRNSNFYDPMLVRIGLGR</sequence>
<evidence type="ECO:0000313" key="3">
    <source>
        <dbReference type="Proteomes" id="UP001107558"/>
    </source>
</evidence>
<dbReference type="AlphaFoldDB" id="A0A9J6C910"/>
<gene>
    <name evidence="2" type="ORF">PVAND_008232</name>
</gene>
<protein>
    <submittedName>
        <fullName evidence="2">Uncharacterized protein</fullName>
    </submittedName>
</protein>
<feature type="chain" id="PRO_5039944281" evidence="1">
    <location>
        <begin position="20"/>
        <end position="194"/>
    </location>
</feature>
<dbReference type="OrthoDB" id="7477138at2759"/>
<evidence type="ECO:0000313" key="2">
    <source>
        <dbReference type="EMBL" id="KAG5678569.1"/>
    </source>
</evidence>
<reference evidence="2" key="1">
    <citation type="submission" date="2021-03" db="EMBL/GenBank/DDBJ databases">
        <title>Chromosome level genome of the anhydrobiotic midge Polypedilum vanderplanki.</title>
        <authorList>
            <person name="Yoshida Y."/>
            <person name="Kikawada T."/>
            <person name="Gusev O."/>
        </authorList>
    </citation>
    <scope>NUCLEOTIDE SEQUENCE</scope>
    <source>
        <strain evidence="2">NIAS01</strain>
        <tissue evidence="2">Whole body or cell culture</tissue>
    </source>
</reference>
<organism evidence="2 3">
    <name type="scientific">Polypedilum vanderplanki</name>
    <name type="common">Sleeping chironomid midge</name>
    <dbReference type="NCBI Taxonomy" id="319348"/>
    <lineage>
        <taxon>Eukaryota</taxon>
        <taxon>Metazoa</taxon>
        <taxon>Ecdysozoa</taxon>
        <taxon>Arthropoda</taxon>
        <taxon>Hexapoda</taxon>
        <taxon>Insecta</taxon>
        <taxon>Pterygota</taxon>
        <taxon>Neoptera</taxon>
        <taxon>Endopterygota</taxon>
        <taxon>Diptera</taxon>
        <taxon>Nematocera</taxon>
        <taxon>Chironomoidea</taxon>
        <taxon>Chironomidae</taxon>
        <taxon>Chironominae</taxon>
        <taxon>Polypedilum</taxon>
        <taxon>Polypedilum</taxon>
    </lineage>
</organism>